<reference evidence="1 2" key="1">
    <citation type="journal article" date="2019" name="Appl. Microbiol. Biotechnol.">
        <title>Genome sequence of Isaria javanica and comparative genome analysis insights into family S53 peptidase evolution in fungal entomopathogens.</title>
        <authorList>
            <person name="Lin R."/>
            <person name="Zhang X."/>
            <person name="Xin B."/>
            <person name="Zou M."/>
            <person name="Gao Y."/>
            <person name="Qin F."/>
            <person name="Hu Q."/>
            <person name="Xie B."/>
            <person name="Cheng X."/>
        </authorList>
    </citation>
    <scope>NUCLEOTIDE SEQUENCE [LARGE SCALE GENOMIC DNA]</scope>
    <source>
        <strain evidence="1 2">IJ1G</strain>
    </source>
</reference>
<proteinExistence type="predicted"/>
<dbReference type="Proteomes" id="UP000315783">
    <property type="component" value="Unassembled WGS sequence"/>
</dbReference>
<organism evidence="1 2">
    <name type="scientific">Cordyceps javanica</name>
    <dbReference type="NCBI Taxonomy" id="43265"/>
    <lineage>
        <taxon>Eukaryota</taxon>
        <taxon>Fungi</taxon>
        <taxon>Dikarya</taxon>
        <taxon>Ascomycota</taxon>
        <taxon>Pezizomycotina</taxon>
        <taxon>Sordariomycetes</taxon>
        <taxon>Hypocreomycetidae</taxon>
        <taxon>Hypocreales</taxon>
        <taxon>Cordycipitaceae</taxon>
        <taxon>Cordyceps</taxon>
    </lineage>
</organism>
<comment type="caution">
    <text evidence="1">The sequence shown here is derived from an EMBL/GenBank/DDBJ whole genome shotgun (WGS) entry which is preliminary data.</text>
</comment>
<evidence type="ECO:0000313" key="1">
    <source>
        <dbReference type="EMBL" id="TQV94836.1"/>
    </source>
</evidence>
<keyword evidence="2" id="KW-1185">Reference proteome</keyword>
<dbReference type="EMBL" id="SPUK01000009">
    <property type="protein sequence ID" value="TQV94836.1"/>
    <property type="molecule type" value="Genomic_DNA"/>
</dbReference>
<evidence type="ECO:0000313" key="2">
    <source>
        <dbReference type="Proteomes" id="UP000315783"/>
    </source>
</evidence>
<protein>
    <submittedName>
        <fullName evidence="1">Uncharacterized protein</fullName>
    </submittedName>
</protein>
<gene>
    <name evidence="1" type="ORF">IF1G_06847</name>
</gene>
<name>A0A545UZE7_9HYPO</name>
<accession>A0A545UZE7</accession>
<dbReference type="AlphaFoldDB" id="A0A545UZE7"/>
<sequence length="109" mass="12406">MGEWLPSSYKRVLLAWSEFRVVRKLLHDHHYGALKHIHLVVFTAIHSKLIIFYVLVSTVVEKGDVPWEGGAETLKIIPEEPTWKPLEGSGAECIFQIAREQCNSISKVP</sequence>